<reference evidence="10 11" key="1">
    <citation type="submission" date="2020-02" db="EMBL/GenBank/DDBJ databases">
        <authorList>
            <person name="Kim M.K."/>
        </authorList>
    </citation>
    <scope>NUCLEOTIDE SEQUENCE [LARGE SCALE GENOMIC DNA]</scope>
    <source>
        <strain evidence="10 11">17J57-3</strain>
    </source>
</reference>
<dbReference type="Gene3D" id="3.40.30.10">
    <property type="entry name" value="Glutaredoxin"/>
    <property type="match status" value="1"/>
</dbReference>
<sequence>MRFLKHVLAALSLGFVALVAGAAPANPQNGVDYRTLDKPQQTDSGKKVEVTEFFWYSCPHCFALDPELEAWVKKQGDKINFRRVPVAFRDSMVPQQKMFYALEAMGKGEELHRKIFNTIHAQRQPLDSESQIVDFLTKQGVDKQKFLETYNSFTVQTKAQRAKQLQNAYNIDGVPLLAVEGRYMTSPSIVSASMGNVPESALAQGTFQVMDWLVAKAAKEMKGEAAPAKGK</sequence>
<comment type="similarity">
    <text evidence="2">Belongs to the thioredoxin family. DsbA subfamily.</text>
</comment>
<feature type="chain" id="PRO_5025512533" description="Thiol:disulfide interchange protein DsbA" evidence="8">
    <location>
        <begin position="23"/>
        <end position="231"/>
    </location>
</feature>
<dbReference type="InterPro" id="IPR013766">
    <property type="entry name" value="Thioredoxin_domain"/>
</dbReference>
<evidence type="ECO:0000256" key="7">
    <source>
        <dbReference type="ARBA" id="ARBA00023284"/>
    </source>
</evidence>
<evidence type="ECO:0000256" key="5">
    <source>
        <dbReference type="ARBA" id="ARBA00022764"/>
    </source>
</evidence>
<keyword evidence="7" id="KW-0676">Redox-active center</keyword>
<dbReference type="InterPro" id="IPR023205">
    <property type="entry name" value="DsbA/DsbL"/>
</dbReference>
<dbReference type="InterPro" id="IPR036249">
    <property type="entry name" value="Thioredoxin-like_sf"/>
</dbReference>
<keyword evidence="5" id="KW-0574">Periplasm</keyword>
<evidence type="ECO:0000256" key="8">
    <source>
        <dbReference type="SAM" id="SignalP"/>
    </source>
</evidence>
<dbReference type="CDD" id="cd03019">
    <property type="entry name" value="DsbA_DsbA"/>
    <property type="match status" value="1"/>
</dbReference>
<gene>
    <name evidence="10" type="ORF">G3574_19450</name>
</gene>
<dbReference type="PANTHER" id="PTHR35891:SF3">
    <property type="entry name" value="THIOL:DISULFIDE INTERCHANGE PROTEIN DSBL"/>
    <property type="match status" value="1"/>
</dbReference>
<evidence type="ECO:0000259" key="9">
    <source>
        <dbReference type="PROSITE" id="PS51352"/>
    </source>
</evidence>
<evidence type="ECO:0000256" key="2">
    <source>
        <dbReference type="ARBA" id="ARBA00005791"/>
    </source>
</evidence>
<dbReference type="RefSeq" id="WP_163966961.1">
    <property type="nucleotide sequence ID" value="NZ_JAAIVB010000068.1"/>
</dbReference>
<dbReference type="SUPFAM" id="SSF52833">
    <property type="entry name" value="Thioredoxin-like"/>
    <property type="match status" value="1"/>
</dbReference>
<organism evidence="10 11">
    <name type="scientific">Noviherbaspirillum galbum</name>
    <dbReference type="NCBI Taxonomy" id="2709383"/>
    <lineage>
        <taxon>Bacteria</taxon>
        <taxon>Pseudomonadati</taxon>
        <taxon>Pseudomonadota</taxon>
        <taxon>Betaproteobacteria</taxon>
        <taxon>Burkholderiales</taxon>
        <taxon>Oxalobacteraceae</taxon>
        <taxon>Noviherbaspirillum</taxon>
    </lineage>
</organism>
<protein>
    <recommendedName>
        <fullName evidence="3">Thiol:disulfide interchange protein DsbA</fullName>
    </recommendedName>
</protein>
<dbReference type="Pfam" id="PF01323">
    <property type="entry name" value="DSBA"/>
    <property type="match status" value="1"/>
</dbReference>
<dbReference type="InterPro" id="IPR001853">
    <property type="entry name" value="DSBA-like_thioredoxin_dom"/>
</dbReference>
<evidence type="ECO:0000313" key="11">
    <source>
        <dbReference type="Proteomes" id="UP000482155"/>
    </source>
</evidence>
<dbReference type="Proteomes" id="UP000482155">
    <property type="component" value="Unassembled WGS sequence"/>
</dbReference>
<evidence type="ECO:0000256" key="6">
    <source>
        <dbReference type="ARBA" id="ARBA00023157"/>
    </source>
</evidence>
<keyword evidence="4 8" id="KW-0732">Signal</keyword>
<comment type="caution">
    <text evidence="10">The sequence shown here is derived from an EMBL/GenBank/DDBJ whole genome shotgun (WGS) entry which is preliminary data.</text>
</comment>
<dbReference type="GO" id="GO:0016491">
    <property type="term" value="F:oxidoreductase activity"/>
    <property type="evidence" value="ECO:0007669"/>
    <property type="project" value="InterPro"/>
</dbReference>
<feature type="domain" description="Thioredoxin" evidence="9">
    <location>
        <begin position="17"/>
        <end position="167"/>
    </location>
</feature>
<evidence type="ECO:0000256" key="3">
    <source>
        <dbReference type="ARBA" id="ARBA00013831"/>
    </source>
</evidence>
<accession>A0A6B3SV58</accession>
<dbReference type="PANTHER" id="PTHR35891">
    <property type="entry name" value="THIOL:DISULFIDE INTERCHANGE PROTEIN DSBA"/>
    <property type="match status" value="1"/>
</dbReference>
<dbReference type="GO" id="GO:0042597">
    <property type="term" value="C:periplasmic space"/>
    <property type="evidence" value="ECO:0007669"/>
    <property type="project" value="UniProtKB-SubCell"/>
</dbReference>
<keyword evidence="11" id="KW-1185">Reference proteome</keyword>
<comment type="subcellular location">
    <subcellularLocation>
        <location evidence="1">Periplasm</location>
    </subcellularLocation>
</comment>
<dbReference type="PROSITE" id="PS51352">
    <property type="entry name" value="THIOREDOXIN_2"/>
    <property type="match status" value="1"/>
</dbReference>
<evidence type="ECO:0000256" key="1">
    <source>
        <dbReference type="ARBA" id="ARBA00004418"/>
    </source>
</evidence>
<keyword evidence="6" id="KW-1015">Disulfide bond</keyword>
<dbReference type="EMBL" id="JAAIVB010000068">
    <property type="protein sequence ID" value="NEX63265.1"/>
    <property type="molecule type" value="Genomic_DNA"/>
</dbReference>
<feature type="signal peptide" evidence="8">
    <location>
        <begin position="1"/>
        <end position="22"/>
    </location>
</feature>
<dbReference type="AlphaFoldDB" id="A0A6B3SV58"/>
<proteinExistence type="inferred from homology"/>
<evidence type="ECO:0000313" key="10">
    <source>
        <dbReference type="EMBL" id="NEX63265.1"/>
    </source>
</evidence>
<evidence type="ECO:0000256" key="4">
    <source>
        <dbReference type="ARBA" id="ARBA00022729"/>
    </source>
</evidence>
<dbReference type="InterPro" id="IPR050824">
    <property type="entry name" value="Thiol_disulfide_DsbA"/>
</dbReference>
<name>A0A6B3SV58_9BURK</name>